<dbReference type="Proteomes" id="UP000032515">
    <property type="component" value="Unassembled WGS sequence"/>
</dbReference>
<keyword evidence="1" id="KW-0328">Glycosyltransferase</keyword>
<feature type="non-terminal residue" evidence="6">
    <location>
        <position position="284"/>
    </location>
</feature>
<dbReference type="EC" id="2.4.99.24" evidence="4"/>
<organism evidence="6 7">
    <name type="scientific">Rhodopseudomonas palustris</name>
    <dbReference type="NCBI Taxonomy" id="1076"/>
    <lineage>
        <taxon>Bacteria</taxon>
        <taxon>Pseudomonadati</taxon>
        <taxon>Pseudomonadota</taxon>
        <taxon>Alphaproteobacteria</taxon>
        <taxon>Hyphomicrobiales</taxon>
        <taxon>Nitrobacteraceae</taxon>
        <taxon>Rhodopseudomonas</taxon>
    </lineage>
</organism>
<dbReference type="GO" id="GO:0009244">
    <property type="term" value="P:lipopolysaccharide core region biosynthetic process"/>
    <property type="evidence" value="ECO:0007669"/>
    <property type="project" value="TreeGrafter"/>
</dbReference>
<name>A0A0D7ELL8_RHOPL</name>
<evidence type="ECO:0000256" key="1">
    <source>
        <dbReference type="ARBA" id="ARBA00022676"/>
    </source>
</evidence>
<evidence type="ECO:0000256" key="5">
    <source>
        <dbReference type="ARBA" id="ARBA00047503"/>
    </source>
</evidence>
<accession>A0A0D7ELL8</accession>
<evidence type="ECO:0000256" key="3">
    <source>
        <dbReference type="ARBA" id="ARBA00043995"/>
    </source>
</evidence>
<proteinExistence type="inferred from homology"/>
<comment type="catalytic activity">
    <reaction evidence="5">
        <text>an L-alpha-D-Hep-(1-&gt;5)-[alpha-Kdo-(2-&gt;4)]-alpha-Kdo-(2-&gt;6)-lipid A + ADP-L-glycero-beta-D-manno-heptose = an L-alpha-D-Hep-(1-&gt;3)-L-alpha-D-Hep-(1-&gt;5)-[alpha-Kdo-(2-&gt;4)]-alpha-Kdo-(2-&gt;6)-lipid A + ADP + H(+)</text>
        <dbReference type="Rhea" id="RHEA:74071"/>
        <dbReference type="ChEBI" id="CHEBI:15378"/>
        <dbReference type="ChEBI" id="CHEBI:61506"/>
        <dbReference type="ChEBI" id="CHEBI:193068"/>
        <dbReference type="ChEBI" id="CHEBI:193069"/>
        <dbReference type="ChEBI" id="CHEBI:456216"/>
        <dbReference type="EC" id="2.4.99.24"/>
    </reaction>
</comment>
<protein>
    <recommendedName>
        <fullName evidence="4">lipopolysaccharide heptosyltransferase II</fullName>
        <ecNumber evidence="4">2.4.99.24</ecNumber>
    </recommendedName>
</protein>
<dbReference type="Gene3D" id="3.40.50.2000">
    <property type="entry name" value="Glycogen Phosphorylase B"/>
    <property type="match status" value="2"/>
</dbReference>
<dbReference type="CDD" id="cd03789">
    <property type="entry name" value="GT9_LPS_heptosyltransferase"/>
    <property type="match status" value="1"/>
</dbReference>
<evidence type="ECO:0000313" key="7">
    <source>
        <dbReference type="Proteomes" id="UP000032515"/>
    </source>
</evidence>
<dbReference type="Pfam" id="PF01075">
    <property type="entry name" value="Glyco_transf_9"/>
    <property type="match status" value="1"/>
</dbReference>
<dbReference type="EMBL" id="JXXE01000295">
    <property type="protein sequence ID" value="KIZ41561.1"/>
    <property type="molecule type" value="Genomic_DNA"/>
</dbReference>
<dbReference type="AlphaFoldDB" id="A0A0D7ELL8"/>
<dbReference type="InterPro" id="IPR002201">
    <property type="entry name" value="Glyco_trans_9"/>
</dbReference>
<dbReference type="InterPro" id="IPR051199">
    <property type="entry name" value="LPS_LOS_Heptosyltrfase"/>
</dbReference>
<dbReference type="PATRIC" id="fig|1076.23.peg.3151"/>
<gene>
    <name evidence="6" type="ORF">OO17_14825</name>
</gene>
<comment type="caution">
    <text evidence="6">The sequence shown here is derived from an EMBL/GenBank/DDBJ whole genome shotgun (WGS) entry which is preliminary data.</text>
</comment>
<comment type="similarity">
    <text evidence="3">Belongs to the glycosyltransferase 9 family.</text>
</comment>
<dbReference type="NCBIfam" id="TIGR02195">
    <property type="entry name" value="heptsyl_trn_II"/>
    <property type="match status" value="1"/>
</dbReference>
<sequence length="284" mass="30534">MNYASLKSDLADAADRSLTSPVLLIPYMWIGDFVRCHTVVRVLKDRWPQRPVDVLTTSLCAPLVDYMPGVRRGIVWDLPRSRIAIAEQRALAATLREQHYGDALVMPRTFKSTIAPLLAGIPNRTGFVGELRIGMLNDWRWGEKALPRMVDRCAALALPAGIELPMDWPAPQLVVPAADIAAWRQANGLGDRPAVALAPGAVGPSKRWTSYTEAARALAQRGFDVWIVGGPGETAQATEIVAAAGPRVRDLTGTDLRNGILALAAANLVISNDSGLLHVAAAIG</sequence>
<reference evidence="6 7" key="1">
    <citation type="submission" date="2014-11" db="EMBL/GenBank/DDBJ databases">
        <title>Genomics and ecophysiology of heterotrophic nitrogen fixing bacteria isolated from estuarine surface water.</title>
        <authorList>
            <person name="Bentzon-Tilia M."/>
            <person name="Severin I."/>
            <person name="Hansen L.H."/>
            <person name="Riemann L."/>
        </authorList>
    </citation>
    <scope>NUCLEOTIDE SEQUENCE [LARGE SCALE GENOMIC DNA]</scope>
    <source>
        <strain evidence="6 7">BAL398</strain>
    </source>
</reference>
<dbReference type="GO" id="GO:0008713">
    <property type="term" value="F:ADP-heptose-lipopolysaccharide heptosyltransferase activity"/>
    <property type="evidence" value="ECO:0007669"/>
    <property type="project" value="UniProtKB-EC"/>
</dbReference>
<dbReference type="STRING" id="1421013.GCA_000504425_02097"/>
<keyword evidence="2 6" id="KW-0808">Transferase</keyword>
<dbReference type="SUPFAM" id="SSF53756">
    <property type="entry name" value="UDP-Glycosyltransferase/glycogen phosphorylase"/>
    <property type="match status" value="1"/>
</dbReference>
<dbReference type="OrthoDB" id="9797795at2"/>
<dbReference type="InterPro" id="IPR011910">
    <property type="entry name" value="RfaF"/>
</dbReference>
<dbReference type="PANTHER" id="PTHR30160">
    <property type="entry name" value="TETRAACYLDISACCHARIDE 4'-KINASE-RELATED"/>
    <property type="match status" value="1"/>
</dbReference>
<dbReference type="PANTHER" id="PTHR30160:SF7">
    <property type="entry name" value="ADP-HEPTOSE--LPS HEPTOSYLTRANSFERASE 2"/>
    <property type="match status" value="1"/>
</dbReference>
<dbReference type="GO" id="GO:0005829">
    <property type="term" value="C:cytosol"/>
    <property type="evidence" value="ECO:0007669"/>
    <property type="project" value="TreeGrafter"/>
</dbReference>
<evidence type="ECO:0000256" key="4">
    <source>
        <dbReference type="ARBA" id="ARBA00044042"/>
    </source>
</evidence>
<evidence type="ECO:0000256" key="2">
    <source>
        <dbReference type="ARBA" id="ARBA00022679"/>
    </source>
</evidence>
<evidence type="ECO:0000313" key="6">
    <source>
        <dbReference type="EMBL" id="KIZ41561.1"/>
    </source>
</evidence>
<dbReference type="RefSeq" id="WP_044412312.1">
    <property type="nucleotide sequence ID" value="NZ_JXXE01000295.1"/>
</dbReference>